<dbReference type="InterPro" id="IPR036291">
    <property type="entry name" value="NAD(P)-bd_dom_sf"/>
</dbReference>
<keyword evidence="6" id="KW-1185">Reference proteome</keyword>
<comment type="similarity">
    <text evidence="1">Belongs to the Gfo/Idh/MocA family.</text>
</comment>
<evidence type="ECO:0000313" key="6">
    <source>
        <dbReference type="Proteomes" id="UP000249260"/>
    </source>
</evidence>
<dbReference type="Pfam" id="PF02894">
    <property type="entry name" value="GFO_IDH_MocA_C"/>
    <property type="match status" value="1"/>
</dbReference>
<dbReference type="InterPro" id="IPR000683">
    <property type="entry name" value="Gfo/Idh/MocA-like_OxRdtase_N"/>
</dbReference>
<reference evidence="5 6" key="1">
    <citation type="submission" date="2018-06" db="EMBL/GenBank/DDBJ databases">
        <title>Paenibacillus montanisoli sp. nov., isolated from mountain area soil.</title>
        <authorList>
            <person name="Wu M."/>
        </authorList>
    </citation>
    <scope>NUCLEOTIDE SEQUENCE [LARGE SCALE GENOMIC DNA]</scope>
    <source>
        <strain evidence="5 6">RA17</strain>
    </source>
</reference>
<name>A0A328U2A4_9BACL</name>
<dbReference type="SUPFAM" id="SSF51735">
    <property type="entry name" value="NAD(P)-binding Rossmann-fold domains"/>
    <property type="match status" value="1"/>
</dbReference>
<dbReference type="GO" id="GO:0000166">
    <property type="term" value="F:nucleotide binding"/>
    <property type="evidence" value="ECO:0007669"/>
    <property type="project" value="InterPro"/>
</dbReference>
<evidence type="ECO:0000259" key="3">
    <source>
        <dbReference type="Pfam" id="PF01408"/>
    </source>
</evidence>
<feature type="domain" description="Gfo/Idh/MocA-like oxidoreductase C-terminal" evidence="4">
    <location>
        <begin position="134"/>
        <end position="327"/>
    </location>
</feature>
<accession>A0A328U2A4</accession>
<evidence type="ECO:0000313" key="5">
    <source>
        <dbReference type="EMBL" id="RAP76917.1"/>
    </source>
</evidence>
<proteinExistence type="inferred from homology"/>
<dbReference type="OrthoDB" id="9815825at2"/>
<evidence type="ECO:0000256" key="1">
    <source>
        <dbReference type="ARBA" id="ARBA00010928"/>
    </source>
</evidence>
<keyword evidence="2" id="KW-0560">Oxidoreductase</keyword>
<evidence type="ECO:0008006" key="7">
    <source>
        <dbReference type="Google" id="ProtNLM"/>
    </source>
</evidence>
<dbReference type="Gene3D" id="3.30.360.10">
    <property type="entry name" value="Dihydrodipicolinate Reductase, domain 2"/>
    <property type="match status" value="1"/>
</dbReference>
<dbReference type="SUPFAM" id="SSF55347">
    <property type="entry name" value="Glyceraldehyde-3-phosphate dehydrogenase-like, C-terminal domain"/>
    <property type="match status" value="1"/>
</dbReference>
<feature type="domain" description="Gfo/Idh/MocA-like oxidoreductase N-terminal" evidence="3">
    <location>
        <begin position="5"/>
        <end position="122"/>
    </location>
</feature>
<dbReference type="Gene3D" id="3.40.50.720">
    <property type="entry name" value="NAD(P)-binding Rossmann-like Domain"/>
    <property type="match status" value="1"/>
</dbReference>
<gene>
    <name evidence="5" type="ORF">DL346_14455</name>
</gene>
<evidence type="ECO:0000256" key="2">
    <source>
        <dbReference type="ARBA" id="ARBA00023002"/>
    </source>
</evidence>
<dbReference type="Pfam" id="PF01408">
    <property type="entry name" value="GFO_IDH_MocA"/>
    <property type="match status" value="1"/>
</dbReference>
<dbReference type="InterPro" id="IPR051317">
    <property type="entry name" value="Gfo/Idh/MocA_oxidoreduct"/>
</dbReference>
<dbReference type="Proteomes" id="UP000249260">
    <property type="component" value="Unassembled WGS sequence"/>
</dbReference>
<evidence type="ECO:0000259" key="4">
    <source>
        <dbReference type="Pfam" id="PF02894"/>
    </source>
</evidence>
<protein>
    <recommendedName>
        <fullName evidence="7">Gfo/Idh/MocA family oxidoreductase</fullName>
    </recommendedName>
</protein>
<dbReference type="InterPro" id="IPR004104">
    <property type="entry name" value="Gfo/Idh/MocA-like_OxRdtase_C"/>
</dbReference>
<comment type="caution">
    <text evidence="5">The sequence shown here is derived from an EMBL/GenBank/DDBJ whole genome shotgun (WGS) entry which is preliminary data.</text>
</comment>
<dbReference type="AlphaFoldDB" id="A0A328U2A4"/>
<dbReference type="EMBL" id="QLUW01000002">
    <property type="protein sequence ID" value="RAP76917.1"/>
    <property type="molecule type" value="Genomic_DNA"/>
</dbReference>
<organism evidence="5 6">
    <name type="scientific">Paenibacillus montanisoli</name>
    <dbReference type="NCBI Taxonomy" id="2081970"/>
    <lineage>
        <taxon>Bacteria</taxon>
        <taxon>Bacillati</taxon>
        <taxon>Bacillota</taxon>
        <taxon>Bacilli</taxon>
        <taxon>Bacillales</taxon>
        <taxon>Paenibacillaceae</taxon>
        <taxon>Paenibacillus</taxon>
    </lineage>
</organism>
<dbReference type="PANTHER" id="PTHR43708:SF5">
    <property type="entry name" value="CONSERVED EXPRESSED OXIDOREDUCTASE (EUROFUNG)-RELATED"/>
    <property type="match status" value="1"/>
</dbReference>
<dbReference type="PANTHER" id="PTHR43708">
    <property type="entry name" value="CONSERVED EXPRESSED OXIDOREDUCTASE (EUROFUNG)"/>
    <property type="match status" value="1"/>
</dbReference>
<sequence>MNRLRGAVIGYGNMGTHHAKQMEKAGIEFAAVCEFDQARREQARIDYPHLRVFGDVKELLEEPGIDLVTIVTPHDTHAELAMQVLEARKNCILEKPMCIHADDAAALVNKAKETGVMLSVYHNRRWDGWFITAKELIEQGRLGDVFCVEFYFGGYGHPGQWWRSDKRISGGAFYDWGAHYMDWLLGIVPGKVKSVRGYSQKRLWHDVTNEDHLDCIIEFESGAVAHAQTSQLAAAGKVERRILGTKGAIISDKLGQQEFLTLYTEKDGEKVESTVPYAKTDWLSYYHNIVAHLTEGAELAVKPEQALRVIAILDTATKSAEQGRELTVPYET</sequence>
<dbReference type="GO" id="GO:0016491">
    <property type="term" value="F:oxidoreductase activity"/>
    <property type="evidence" value="ECO:0007669"/>
    <property type="project" value="UniProtKB-KW"/>
</dbReference>